<evidence type="ECO:0000313" key="3">
    <source>
        <dbReference type="Proteomes" id="UP000593765"/>
    </source>
</evidence>
<organism evidence="2 3">
    <name type="scientific">Humisphaera borealis</name>
    <dbReference type="NCBI Taxonomy" id="2807512"/>
    <lineage>
        <taxon>Bacteria</taxon>
        <taxon>Pseudomonadati</taxon>
        <taxon>Planctomycetota</taxon>
        <taxon>Phycisphaerae</taxon>
        <taxon>Tepidisphaerales</taxon>
        <taxon>Tepidisphaeraceae</taxon>
        <taxon>Humisphaera</taxon>
    </lineage>
</organism>
<protein>
    <submittedName>
        <fullName evidence="2">Uma2 family endonuclease</fullName>
    </submittedName>
</protein>
<dbReference type="InterPro" id="IPR012296">
    <property type="entry name" value="Nuclease_put_TT1808"/>
</dbReference>
<dbReference type="PANTHER" id="PTHR35400">
    <property type="entry name" value="SLR1083 PROTEIN"/>
    <property type="match status" value="1"/>
</dbReference>
<name>A0A7M2X3P8_9BACT</name>
<dbReference type="EMBL" id="CP063458">
    <property type="protein sequence ID" value="QOV92294.1"/>
    <property type="molecule type" value="Genomic_DNA"/>
</dbReference>
<keyword evidence="2" id="KW-0540">Nuclease</keyword>
<sequence length="235" mass="26174">MATTLQTPVNLPNETGVGEIPRLENGDRLTDHEFLRRYRAMPAVKKAELIEGRVYLGSPVSAVGHGEPHADIVGWLECYCAMTPGVFVGDNSTTQLDRDNVPQPDAYLRLDPSRGGQAKIGDHGYVNNAPELIVEVAATSAQYDLHEKLNVYRRNGVLEYIVWRTFDRAVDYFVLDNSEYVRKSPDADGIFRSRVFPGLWLAPAALLIRDMATVLKVLQQGIASPEHAEFVRPRA</sequence>
<dbReference type="GO" id="GO:0004519">
    <property type="term" value="F:endonuclease activity"/>
    <property type="evidence" value="ECO:0007669"/>
    <property type="project" value="UniProtKB-KW"/>
</dbReference>
<dbReference type="InterPro" id="IPR008538">
    <property type="entry name" value="Uma2"/>
</dbReference>
<keyword evidence="3" id="KW-1185">Reference proteome</keyword>
<proteinExistence type="predicted"/>
<gene>
    <name evidence="2" type="ORF">IPV69_00490</name>
</gene>
<reference evidence="2 3" key="1">
    <citation type="submission" date="2020-10" db="EMBL/GenBank/DDBJ databases">
        <title>Wide distribution of Phycisphaera-like planctomycetes from WD2101 soil group in peatlands and genome analysis of the first cultivated representative.</title>
        <authorList>
            <person name="Dedysh S.N."/>
            <person name="Beletsky A.V."/>
            <person name="Ivanova A."/>
            <person name="Kulichevskaya I.S."/>
            <person name="Suzina N.E."/>
            <person name="Philippov D.A."/>
            <person name="Rakitin A.L."/>
            <person name="Mardanov A.V."/>
            <person name="Ravin N.V."/>
        </authorList>
    </citation>
    <scope>NUCLEOTIDE SEQUENCE [LARGE SCALE GENOMIC DNA]</scope>
    <source>
        <strain evidence="2 3">M1803</strain>
    </source>
</reference>
<dbReference type="KEGG" id="hbs:IPV69_00490"/>
<keyword evidence="2" id="KW-0378">Hydrolase</keyword>
<dbReference type="Proteomes" id="UP000593765">
    <property type="component" value="Chromosome"/>
</dbReference>
<dbReference type="Pfam" id="PF05685">
    <property type="entry name" value="Uma2"/>
    <property type="match status" value="1"/>
</dbReference>
<evidence type="ECO:0000259" key="1">
    <source>
        <dbReference type="Pfam" id="PF05685"/>
    </source>
</evidence>
<dbReference type="InterPro" id="IPR011335">
    <property type="entry name" value="Restrct_endonuc-II-like"/>
</dbReference>
<accession>A0A7M2X3P8</accession>
<dbReference type="CDD" id="cd06260">
    <property type="entry name" value="DUF820-like"/>
    <property type="match status" value="1"/>
</dbReference>
<dbReference type="Gene3D" id="3.90.1570.10">
    <property type="entry name" value="tt1808, chain A"/>
    <property type="match status" value="1"/>
</dbReference>
<keyword evidence="2" id="KW-0255">Endonuclease</keyword>
<evidence type="ECO:0000313" key="2">
    <source>
        <dbReference type="EMBL" id="QOV92294.1"/>
    </source>
</evidence>
<dbReference type="AlphaFoldDB" id="A0A7M2X3P8"/>
<dbReference type="RefSeq" id="WP_390884440.1">
    <property type="nucleotide sequence ID" value="NZ_CP063458.1"/>
</dbReference>
<feature type="domain" description="Putative restriction endonuclease" evidence="1">
    <location>
        <begin position="34"/>
        <end position="202"/>
    </location>
</feature>
<dbReference type="SUPFAM" id="SSF52980">
    <property type="entry name" value="Restriction endonuclease-like"/>
    <property type="match status" value="1"/>
</dbReference>
<dbReference type="PANTHER" id="PTHR35400:SF3">
    <property type="entry name" value="SLL1072 PROTEIN"/>
    <property type="match status" value="1"/>
</dbReference>